<reference evidence="4 5" key="1">
    <citation type="submission" date="2019-01" db="EMBL/GenBank/DDBJ databases">
        <title>A draft genome assembly of the solar-powered sea slug Elysia chlorotica.</title>
        <authorList>
            <person name="Cai H."/>
            <person name="Li Q."/>
            <person name="Fang X."/>
            <person name="Li J."/>
            <person name="Curtis N.E."/>
            <person name="Altenburger A."/>
            <person name="Shibata T."/>
            <person name="Feng M."/>
            <person name="Maeda T."/>
            <person name="Schwartz J.A."/>
            <person name="Shigenobu S."/>
            <person name="Lundholm N."/>
            <person name="Nishiyama T."/>
            <person name="Yang H."/>
            <person name="Hasebe M."/>
            <person name="Li S."/>
            <person name="Pierce S.K."/>
            <person name="Wang J."/>
        </authorList>
    </citation>
    <scope>NUCLEOTIDE SEQUENCE [LARGE SCALE GENOMIC DNA]</scope>
    <source>
        <strain evidence="4">EC2010</strain>
        <tissue evidence="4">Whole organism of an adult</tissue>
    </source>
</reference>
<evidence type="ECO:0000313" key="4">
    <source>
        <dbReference type="EMBL" id="RUS75080.1"/>
    </source>
</evidence>
<evidence type="ECO:0000259" key="3">
    <source>
        <dbReference type="Pfam" id="PF25871"/>
    </source>
</evidence>
<feature type="compositionally biased region" description="Low complexity" evidence="1">
    <location>
        <begin position="229"/>
        <end position="245"/>
    </location>
</feature>
<dbReference type="Pfam" id="PF25871">
    <property type="entry name" value="HTH_76"/>
    <property type="match status" value="1"/>
</dbReference>
<evidence type="ECO:0000313" key="5">
    <source>
        <dbReference type="Proteomes" id="UP000271974"/>
    </source>
</evidence>
<feature type="compositionally biased region" description="Polar residues" evidence="1">
    <location>
        <begin position="296"/>
        <end position="311"/>
    </location>
</feature>
<organism evidence="4 5">
    <name type="scientific">Elysia chlorotica</name>
    <name type="common">Eastern emerald elysia</name>
    <name type="synonym">Sea slug</name>
    <dbReference type="NCBI Taxonomy" id="188477"/>
    <lineage>
        <taxon>Eukaryota</taxon>
        <taxon>Metazoa</taxon>
        <taxon>Spiralia</taxon>
        <taxon>Lophotrochozoa</taxon>
        <taxon>Mollusca</taxon>
        <taxon>Gastropoda</taxon>
        <taxon>Heterobranchia</taxon>
        <taxon>Euthyneura</taxon>
        <taxon>Panpulmonata</taxon>
        <taxon>Sacoglossa</taxon>
        <taxon>Placobranchoidea</taxon>
        <taxon>Plakobranchidae</taxon>
        <taxon>Elysia</taxon>
    </lineage>
</organism>
<dbReference type="InterPro" id="IPR058841">
    <property type="entry name" value="HTH_76"/>
</dbReference>
<protein>
    <submittedName>
        <fullName evidence="4">Uncharacterized protein</fullName>
    </submittedName>
</protein>
<dbReference type="EMBL" id="RQTK01000773">
    <property type="protein sequence ID" value="RUS75080.1"/>
    <property type="molecule type" value="Genomic_DNA"/>
</dbReference>
<feature type="region of interest" description="Disordered" evidence="1">
    <location>
        <begin position="274"/>
        <end position="311"/>
    </location>
</feature>
<dbReference type="Pfam" id="PF17733">
    <property type="entry name" value="KPWE_dom"/>
    <property type="match status" value="1"/>
</dbReference>
<proteinExistence type="predicted"/>
<evidence type="ECO:0000256" key="1">
    <source>
        <dbReference type="SAM" id="MobiDB-lite"/>
    </source>
</evidence>
<dbReference type="AlphaFoldDB" id="A0A433T0L1"/>
<dbReference type="PANTHER" id="PTHR36855">
    <property type="entry name" value="CHROMOSOME 10, WHOLE GENOME SHOTGUN SEQUENCE"/>
    <property type="match status" value="1"/>
</dbReference>
<feature type="domain" description="PEX14-like helix-turn-helix" evidence="3">
    <location>
        <begin position="48"/>
        <end position="109"/>
    </location>
</feature>
<comment type="caution">
    <text evidence="4">The sequence shown here is derived from an EMBL/GenBank/DDBJ whole genome shotgun (WGS) entry which is preliminary data.</text>
</comment>
<name>A0A433T0L1_ELYCH</name>
<sequence length="311" mass="34802">MQRRRSLLSTILKRRVSREVLRLCCRVFQFLTKSMASDMAEKAEGNVEIFQQFESFDFDSNASFQEGWQSISQRLGDDANRETFIKAKLFFFSRHVTPINLDDYLVWKSCEQYDEEYRNGKSTALQATAATNSDPIVNHANQLNQRVVQSESECSFVRNTRVVFTTASSPEARLEKNISDQSSKVASNASGSELTKDDTWTKMIATKPSGIPNRIFNSSVECDSEEGFNDSSVVQADSSSSKNSSTIEEIQPSLSLAELAELIKNQQPIPGLLKLDVQPTNSSPTPTALARKPKPWQTSIKETQTSILDTS</sequence>
<accession>A0A433T0L1</accession>
<feature type="domain" description="Peroxisomal membrane protein PEX14-like KPWE" evidence="2">
    <location>
        <begin position="252"/>
        <end position="298"/>
    </location>
</feature>
<dbReference type="PANTHER" id="PTHR36855:SF1">
    <property type="entry name" value="PEROXISOME MEMBRANE ANCHOR PROTEIN PEX14P N-TERMINAL DOMAIN-CONTAINING PROTEIN"/>
    <property type="match status" value="1"/>
</dbReference>
<dbReference type="OrthoDB" id="9936937at2759"/>
<feature type="region of interest" description="Disordered" evidence="1">
    <location>
        <begin position="226"/>
        <end position="246"/>
    </location>
</feature>
<keyword evidence="5" id="KW-1185">Reference proteome</keyword>
<dbReference type="InterPro" id="IPR040554">
    <property type="entry name" value="KPWE_PEX14_dom"/>
</dbReference>
<dbReference type="Proteomes" id="UP000271974">
    <property type="component" value="Unassembled WGS sequence"/>
</dbReference>
<gene>
    <name evidence="4" type="ORF">EGW08_017157</name>
</gene>
<evidence type="ECO:0000259" key="2">
    <source>
        <dbReference type="Pfam" id="PF17733"/>
    </source>
</evidence>